<feature type="region of interest" description="Disordered" evidence="1">
    <location>
        <begin position="1"/>
        <end position="31"/>
    </location>
</feature>
<accession>A0A1Y1XGS7</accession>
<feature type="transmembrane region" description="Helical" evidence="2">
    <location>
        <begin position="78"/>
        <end position="97"/>
    </location>
</feature>
<dbReference type="OrthoDB" id="10554639at2759"/>
<keyword evidence="2" id="KW-0472">Membrane</keyword>
<protein>
    <recommendedName>
        <fullName evidence="5">Transmembrane protein</fullName>
    </recommendedName>
</protein>
<reference evidence="3 4" key="1">
    <citation type="submission" date="2016-08" db="EMBL/GenBank/DDBJ databases">
        <title>A Parts List for Fungal Cellulosomes Revealed by Comparative Genomics.</title>
        <authorList>
            <consortium name="DOE Joint Genome Institute"/>
            <person name="Haitjema C.H."/>
            <person name="Gilmore S.P."/>
            <person name="Henske J.K."/>
            <person name="Solomon K.V."/>
            <person name="De Groot R."/>
            <person name="Kuo A."/>
            <person name="Mondo S.J."/>
            <person name="Salamov A.A."/>
            <person name="Labutti K."/>
            <person name="Zhao Z."/>
            <person name="Chiniquy J."/>
            <person name="Barry K."/>
            <person name="Brewer H.M."/>
            <person name="Purvine S.O."/>
            <person name="Wright A.T."/>
            <person name="Boxma B."/>
            <person name="Van Alen T."/>
            <person name="Hackstein J.H."/>
            <person name="Baker S.E."/>
            <person name="Grigoriev I.V."/>
            <person name="O'Malley M.A."/>
        </authorList>
    </citation>
    <scope>NUCLEOTIDE SEQUENCE [LARGE SCALE GENOMIC DNA]</scope>
    <source>
        <strain evidence="3 4">S4</strain>
    </source>
</reference>
<reference evidence="3 4" key="2">
    <citation type="submission" date="2016-08" db="EMBL/GenBank/DDBJ databases">
        <title>Pervasive Adenine N6-methylation of Active Genes in Fungi.</title>
        <authorList>
            <consortium name="DOE Joint Genome Institute"/>
            <person name="Mondo S.J."/>
            <person name="Dannebaum R.O."/>
            <person name="Kuo R.C."/>
            <person name="Labutti K."/>
            <person name="Haridas S."/>
            <person name="Kuo A."/>
            <person name="Salamov A."/>
            <person name="Ahrendt S.R."/>
            <person name="Lipzen A."/>
            <person name="Sullivan W."/>
            <person name="Andreopoulos W.B."/>
            <person name="Clum A."/>
            <person name="Lindquist E."/>
            <person name="Daum C."/>
            <person name="Ramamoorthy G.K."/>
            <person name="Gryganskyi A."/>
            <person name="Culley D."/>
            <person name="Magnuson J.K."/>
            <person name="James T.Y."/>
            <person name="O'Malley M.A."/>
            <person name="Stajich J.E."/>
            <person name="Spatafora J.W."/>
            <person name="Visel A."/>
            <person name="Grigoriev I.V."/>
        </authorList>
    </citation>
    <scope>NUCLEOTIDE SEQUENCE [LARGE SCALE GENOMIC DNA]</scope>
    <source>
        <strain evidence="3 4">S4</strain>
    </source>
</reference>
<keyword evidence="2" id="KW-0812">Transmembrane</keyword>
<sequence length="195" mass="22836">MASKEEKDSNITEKINENKNENENENKKDQCPSTFENLKQLYLENYDSEKTIKILSGVVGAELIIMTLKTIIEGRYLLIIPYIVGITSIALLFYGITKKNFTLVKQFRFSYLGFYIYYIFSLLFAVFSILAILLVIYISDNPYDLPEKAPSPITFFTETFSFYGVFQFILYTYYYIVTISYMVNNEPEEKKEKEN</sequence>
<comment type="caution">
    <text evidence="3">The sequence shown here is derived from an EMBL/GenBank/DDBJ whole genome shotgun (WGS) entry which is preliminary data.</text>
</comment>
<keyword evidence="4" id="KW-1185">Reference proteome</keyword>
<dbReference type="EMBL" id="MCFG01000043">
    <property type="protein sequence ID" value="ORX84933.1"/>
    <property type="molecule type" value="Genomic_DNA"/>
</dbReference>
<feature type="compositionally biased region" description="Basic and acidic residues" evidence="1">
    <location>
        <begin position="1"/>
        <end position="30"/>
    </location>
</feature>
<organism evidence="3 4">
    <name type="scientific">Anaeromyces robustus</name>
    <dbReference type="NCBI Taxonomy" id="1754192"/>
    <lineage>
        <taxon>Eukaryota</taxon>
        <taxon>Fungi</taxon>
        <taxon>Fungi incertae sedis</taxon>
        <taxon>Chytridiomycota</taxon>
        <taxon>Chytridiomycota incertae sedis</taxon>
        <taxon>Neocallimastigomycetes</taxon>
        <taxon>Neocallimastigales</taxon>
        <taxon>Neocallimastigaceae</taxon>
        <taxon>Anaeromyces</taxon>
    </lineage>
</organism>
<evidence type="ECO:0000256" key="1">
    <source>
        <dbReference type="SAM" id="MobiDB-lite"/>
    </source>
</evidence>
<name>A0A1Y1XGS7_9FUNG</name>
<dbReference type="AlphaFoldDB" id="A0A1Y1XGS7"/>
<evidence type="ECO:0008006" key="5">
    <source>
        <dbReference type="Google" id="ProtNLM"/>
    </source>
</evidence>
<keyword evidence="2" id="KW-1133">Transmembrane helix</keyword>
<gene>
    <name evidence="3" type="ORF">BCR32DRAFT_290992</name>
</gene>
<proteinExistence type="predicted"/>
<feature type="transmembrane region" description="Helical" evidence="2">
    <location>
        <begin position="160"/>
        <end position="183"/>
    </location>
</feature>
<feature type="transmembrane region" description="Helical" evidence="2">
    <location>
        <begin position="109"/>
        <end position="138"/>
    </location>
</feature>
<dbReference type="Proteomes" id="UP000193944">
    <property type="component" value="Unassembled WGS sequence"/>
</dbReference>
<evidence type="ECO:0000256" key="2">
    <source>
        <dbReference type="SAM" id="Phobius"/>
    </source>
</evidence>
<evidence type="ECO:0000313" key="3">
    <source>
        <dbReference type="EMBL" id="ORX84933.1"/>
    </source>
</evidence>
<evidence type="ECO:0000313" key="4">
    <source>
        <dbReference type="Proteomes" id="UP000193944"/>
    </source>
</evidence>